<dbReference type="PANTHER" id="PTHR21292">
    <property type="entry name" value="EXOCYST COMPLEX COMPONENT SEC6-RELATED"/>
    <property type="match status" value="1"/>
</dbReference>
<comment type="caution">
    <text evidence="3">The sequence shown here is derived from an EMBL/GenBank/DDBJ whole genome shotgun (WGS) entry which is preliminary data.</text>
</comment>
<dbReference type="InterPro" id="IPR042532">
    <property type="entry name" value="EXOC3/Sec6_C"/>
</dbReference>
<feature type="compositionally biased region" description="Basic and acidic residues" evidence="2">
    <location>
        <begin position="122"/>
        <end position="132"/>
    </location>
</feature>
<dbReference type="InterPro" id="IPR010326">
    <property type="entry name" value="EXOC3/Sec6"/>
</dbReference>
<name>A0ABD1J1B8_9TELE</name>
<dbReference type="EMBL" id="JBHFQA010000021">
    <property type="protein sequence ID" value="KAL2080401.1"/>
    <property type="molecule type" value="Genomic_DNA"/>
</dbReference>
<accession>A0ABD1J1B8</accession>
<dbReference type="Proteomes" id="UP001591681">
    <property type="component" value="Unassembled WGS sequence"/>
</dbReference>
<dbReference type="FunFam" id="1.10.357.70:FF:000003">
    <property type="entry name" value="exocyst complex component 3-like protein 2"/>
    <property type="match status" value="1"/>
</dbReference>
<proteinExistence type="inferred from homology"/>
<feature type="region of interest" description="Disordered" evidence="2">
    <location>
        <begin position="57"/>
        <end position="78"/>
    </location>
</feature>
<evidence type="ECO:0000313" key="4">
    <source>
        <dbReference type="Proteomes" id="UP001591681"/>
    </source>
</evidence>
<evidence type="ECO:0000256" key="1">
    <source>
        <dbReference type="ARBA" id="ARBA00009447"/>
    </source>
</evidence>
<reference evidence="3 4" key="1">
    <citation type="submission" date="2024-09" db="EMBL/GenBank/DDBJ databases">
        <title>A chromosome-level genome assembly of Gray's grenadier anchovy, Coilia grayii.</title>
        <authorList>
            <person name="Fu Z."/>
        </authorList>
    </citation>
    <scope>NUCLEOTIDE SEQUENCE [LARGE SCALE GENOMIC DNA]</scope>
    <source>
        <strain evidence="3">G4</strain>
        <tissue evidence="3">Muscle</tissue>
    </source>
</reference>
<sequence length="885" mass="100640">MPFLKKLPGRSKGCHNKGELAMPSCNLNPFEEADQQSQYFPEEALALERAQRHCSFDSEPEENGTNHGGGSKGSQPLRGTLVRLYSSSPLKTLGKLGKELRNTARSKWGSNTPSSRSSTLPSEKRRNSRRSSEEIMTLLRFSLANLRKDSTCRESINGGDSNIDIDDDARRRSSFLRIVSLGKLRRESLVDRISQEAEEERVEEPPEVKPREPLSVLEILRLVNQRNLLLADTHIQELERECELDHPAPNMVALTSRRSSAMSAGSGAESTMSTTSCLWDAGRRKAKDVELLYEALQQEMWDVVRESLRQPCAGPQLGLVVLVIQQEEQADASWLQREDRSLPEGIHRDRGLSMSPSEGLQPSCRPRGLMKRWQEAVGEAADWSLPQPGGISAGQLASFLERLSGRVLEDLDAASRNVVAIYPEDFGAFQVYVRSYHRAVAQRLKTLTSGPLQITDTYALLDWIYNIYSRDVLGPVGKMATLDCSQLEPLLPPKCIDRLEQDCVNTVKDKVSIELSQVLEDEEKRWAQSMHIEEYQSNLARSVIQRLKVDIDRSTAINEQLGARVARCTLSGLADFLQSFRRKVELFHETQADFGDRGDGYISKTIALVNCIPPFRNFVERCRQCDSLGSTDSLHQAHSSLETIVNQSTKVLTDRLFENIRPFFDKLVKRKWLNNTEAYENIEMTIKQHFKKFRRMDCPPYQTLVNEVHRRVLIEYVRAIMRGRIICTSLKMRKRVAYRLQDEAKQIKALFKDLESECSWFDSVIGHLADIILLEDIPSIQMEVGVLVKEFPDIRRRHISTVLNVRGMMQQTQRQVILGIVCDLENSESPVPVPRDHALFSEIPVTSEMSCLGLVVVRVALTVSSWVSPIWPRRRHRHRHRRGHV</sequence>
<comment type="similarity">
    <text evidence="1">Belongs to the SEC6 family.</text>
</comment>
<protein>
    <recommendedName>
        <fullName evidence="5">Exocyst complex component Sec6</fullName>
    </recommendedName>
</protein>
<evidence type="ECO:0008006" key="5">
    <source>
        <dbReference type="Google" id="ProtNLM"/>
    </source>
</evidence>
<gene>
    <name evidence="3" type="ORF">ACEWY4_024194</name>
</gene>
<dbReference type="PANTHER" id="PTHR21292:SF18">
    <property type="entry name" value="TUMOR NECROSIS FACTOR ALPHA-INDUCED PROTEIN 2"/>
    <property type="match status" value="1"/>
</dbReference>
<dbReference type="Gene3D" id="1.10.357.70">
    <property type="entry name" value="Exocyst complex component Sec6, C-terminal domain"/>
    <property type="match status" value="1"/>
</dbReference>
<keyword evidence="4" id="KW-1185">Reference proteome</keyword>
<evidence type="ECO:0000256" key="2">
    <source>
        <dbReference type="SAM" id="MobiDB-lite"/>
    </source>
</evidence>
<organism evidence="3 4">
    <name type="scientific">Coilia grayii</name>
    <name type="common">Gray's grenadier anchovy</name>
    <dbReference type="NCBI Taxonomy" id="363190"/>
    <lineage>
        <taxon>Eukaryota</taxon>
        <taxon>Metazoa</taxon>
        <taxon>Chordata</taxon>
        <taxon>Craniata</taxon>
        <taxon>Vertebrata</taxon>
        <taxon>Euteleostomi</taxon>
        <taxon>Actinopterygii</taxon>
        <taxon>Neopterygii</taxon>
        <taxon>Teleostei</taxon>
        <taxon>Clupei</taxon>
        <taxon>Clupeiformes</taxon>
        <taxon>Clupeoidei</taxon>
        <taxon>Engraulidae</taxon>
        <taxon>Coilinae</taxon>
        <taxon>Coilia</taxon>
    </lineage>
</organism>
<dbReference type="Pfam" id="PF06046">
    <property type="entry name" value="Sec6"/>
    <property type="match status" value="1"/>
</dbReference>
<evidence type="ECO:0000313" key="3">
    <source>
        <dbReference type="EMBL" id="KAL2080401.1"/>
    </source>
</evidence>
<dbReference type="AlphaFoldDB" id="A0ABD1J1B8"/>
<feature type="region of interest" description="Disordered" evidence="2">
    <location>
        <begin position="102"/>
        <end position="132"/>
    </location>
</feature>
<feature type="compositionally biased region" description="Polar residues" evidence="2">
    <location>
        <begin position="103"/>
        <end position="121"/>
    </location>
</feature>